<dbReference type="GO" id="GO:0005975">
    <property type="term" value="P:carbohydrate metabolic process"/>
    <property type="evidence" value="ECO:0007669"/>
    <property type="project" value="InterPro"/>
</dbReference>
<comment type="caution">
    <text evidence="4">The sequence shown here is derived from an EMBL/GenBank/DDBJ whole genome shotgun (WGS) entry which is preliminary data.</text>
</comment>
<proteinExistence type="predicted"/>
<dbReference type="AlphaFoldDB" id="A0A7W9DJE0"/>
<dbReference type="SUPFAM" id="SSF51445">
    <property type="entry name" value="(Trans)glycosidases"/>
    <property type="match status" value="1"/>
</dbReference>
<keyword evidence="2" id="KW-0326">Glycosidase</keyword>
<organism evidence="4 5">
    <name type="scientific">Pedobacter cryoconitis</name>
    <dbReference type="NCBI Taxonomy" id="188932"/>
    <lineage>
        <taxon>Bacteria</taxon>
        <taxon>Pseudomonadati</taxon>
        <taxon>Bacteroidota</taxon>
        <taxon>Sphingobacteriia</taxon>
        <taxon>Sphingobacteriales</taxon>
        <taxon>Sphingobacteriaceae</taxon>
        <taxon>Pedobacter</taxon>
    </lineage>
</organism>
<evidence type="ECO:0000256" key="1">
    <source>
        <dbReference type="ARBA" id="ARBA00022801"/>
    </source>
</evidence>
<protein>
    <recommendedName>
        <fullName evidence="3">Glycoside hydrolase family 42 N-terminal domain-containing protein</fullName>
    </recommendedName>
</protein>
<keyword evidence="1" id="KW-0378">Hydrolase</keyword>
<gene>
    <name evidence="4" type="ORF">HDE69_002106</name>
</gene>
<evidence type="ECO:0000259" key="3">
    <source>
        <dbReference type="Pfam" id="PF02449"/>
    </source>
</evidence>
<dbReference type="Proteomes" id="UP000537718">
    <property type="component" value="Unassembled WGS sequence"/>
</dbReference>
<evidence type="ECO:0000313" key="5">
    <source>
        <dbReference type="Proteomes" id="UP000537718"/>
    </source>
</evidence>
<evidence type="ECO:0000256" key="2">
    <source>
        <dbReference type="ARBA" id="ARBA00023295"/>
    </source>
</evidence>
<accession>A0A7W9DJE0</accession>
<dbReference type="Gene3D" id="3.20.20.80">
    <property type="entry name" value="Glycosidases"/>
    <property type="match status" value="1"/>
</dbReference>
<name>A0A7W9DJE0_9SPHI</name>
<dbReference type="InterPro" id="IPR013529">
    <property type="entry name" value="Glyco_hydro_42_N"/>
</dbReference>
<sequence length="420" mass="46326">MKKLLLTLLIVSIATISKGSKNDVSETLTKYSVKADPVISDTSKIGAQIPVIAILAIPENLTNVSRYQQLRASGVTMSYYHFSSADAMQAALDVGQQVGLKLFVSCPEIISDPEKTVRRFMNHPALAGYFLSDEPSRKDFSKVGQLVKRIRAIDNKHICYVNLFPNYQVEKYLGTSTYNAYLDSFIKEVPTQIISFDHYPITGSTRQSVRPSFYQNLETISKASQRSGRPFWAFALSVAQPPYPVPTLGALKLQVYSNLAYGAQGIQYFTYWTPSTPQFHTAAIGTDGRQTEVYQSLQQLNKEIKGLSGVFLGAKVVSVNHTGNITPLGTRRLIKLPKSIASLKTDGLGAVVSVMKNKGKSYLVIVNHDFTTSMNLSIKCMPGVSRVQKDGSSVRQNSNINKVIVEPGDVAIYSWPYSVN</sequence>
<reference evidence="4 5" key="1">
    <citation type="submission" date="2020-08" db="EMBL/GenBank/DDBJ databases">
        <title>Genomic Encyclopedia of Type Strains, Phase IV (KMG-V): Genome sequencing to study the core and pangenomes of soil and plant-associated prokaryotes.</title>
        <authorList>
            <person name="Whitman W."/>
        </authorList>
    </citation>
    <scope>NUCLEOTIDE SEQUENCE [LARGE SCALE GENOMIC DNA]</scope>
    <source>
        <strain evidence="4 5">MP7CTX6</strain>
    </source>
</reference>
<dbReference type="Pfam" id="PF02449">
    <property type="entry name" value="Glyco_hydro_42"/>
    <property type="match status" value="1"/>
</dbReference>
<dbReference type="GO" id="GO:0009341">
    <property type="term" value="C:beta-galactosidase complex"/>
    <property type="evidence" value="ECO:0007669"/>
    <property type="project" value="InterPro"/>
</dbReference>
<feature type="domain" description="Glycoside hydrolase family 42 N-terminal" evidence="3">
    <location>
        <begin position="182"/>
        <end position="306"/>
    </location>
</feature>
<dbReference type="EMBL" id="JACHCF010000004">
    <property type="protein sequence ID" value="MBB5621053.1"/>
    <property type="molecule type" value="Genomic_DNA"/>
</dbReference>
<evidence type="ECO:0000313" key="4">
    <source>
        <dbReference type="EMBL" id="MBB5621053.1"/>
    </source>
</evidence>
<dbReference type="InterPro" id="IPR017853">
    <property type="entry name" value="GH"/>
</dbReference>
<dbReference type="GO" id="GO:0004565">
    <property type="term" value="F:beta-galactosidase activity"/>
    <property type="evidence" value="ECO:0007669"/>
    <property type="project" value="InterPro"/>
</dbReference>
<dbReference type="RefSeq" id="WP_221270624.1">
    <property type="nucleotide sequence ID" value="NZ_JACHCF010000004.1"/>
</dbReference>